<dbReference type="Proteomes" id="UP000887023">
    <property type="component" value="Chromosome"/>
</dbReference>
<dbReference type="Pfam" id="PF04149">
    <property type="entry name" value="DUF397"/>
    <property type="match status" value="1"/>
</dbReference>
<reference evidence="3" key="1">
    <citation type="submission" date="2021-07" db="EMBL/GenBank/DDBJ databases">
        <title>Candidatus Kaistella beijingensis sp. nov. isolated from a municipal wastewater treatment plant is involved in sludge foaming.</title>
        <authorList>
            <person name="Song Y."/>
            <person name="Liu S.-J."/>
        </authorList>
    </citation>
    <scope>NUCLEOTIDE SEQUENCE</scope>
    <source>
        <strain evidence="3">DSM 43998</strain>
    </source>
</reference>
<dbReference type="EMBL" id="CP079105">
    <property type="protein sequence ID" value="QXQ14707.1"/>
    <property type="molecule type" value="Genomic_DNA"/>
</dbReference>
<organism evidence="3 4">
    <name type="scientific">Skermania pinensis</name>
    <dbReference type="NCBI Taxonomy" id="39122"/>
    <lineage>
        <taxon>Bacteria</taxon>
        <taxon>Bacillati</taxon>
        <taxon>Actinomycetota</taxon>
        <taxon>Actinomycetes</taxon>
        <taxon>Mycobacteriales</taxon>
        <taxon>Gordoniaceae</taxon>
        <taxon>Skermania</taxon>
    </lineage>
</organism>
<dbReference type="InterPro" id="IPR007278">
    <property type="entry name" value="DUF397"/>
</dbReference>
<evidence type="ECO:0000313" key="3">
    <source>
        <dbReference type="EMBL" id="QXQ14707.1"/>
    </source>
</evidence>
<feature type="region of interest" description="Disordered" evidence="1">
    <location>
        <begin position="1"/>
        <end position="29"/>
    </location>
</feature>
<dbReference type="RefSeq" id="WP_083529893.1">
    <property type="nucleotide sequence ID" value="NZ_CBCRUZ010000004.1"/>
</dbReference>
<protein>
    <submittedName>
        <fullName evidence="3">DUF397 domain-containing protein</fullName>
    </submittedName>
</protein>
<proteinExistence type="predicted"/>
<sequence>MPDQPSRVDVSDAADTPADIGAPDPIGVSDDSFRWRKSSYSNPNGNCVELAGLTGGAVAVRNSRHPYGEVLVYTRAEMVAFLHGAKAGEFDDLIV</sequence>
<gene>
    <name evidence="3" type="ORF">KV203_04710</name>
</gene>
<evidence type="ECO:0000313" key="4">
    <source>
        <dbReference type="Proteomes" id="UP000887023"/>
    </source>
</evidence>
<accession>A0ABX8SA61</accession>
<feature type="domain" description="DUF397" evidence="2">
    <location>
        <begin position="34"/>
        <end position="86"/>
    </location>
</feature>
<evidence type="ECO:0000256" key="1">
    <source>
        <dbReference type="SAM" id="MobiDB-lite"/>
    </source>
</evidence>
<evidence type="ECO:0000259" key="2">
    <source>
        <dbReference type="Pfam" id="PF04149"/>
    </source>
</evidence>
<keyword evidence="4" id="KW-1185">Reference proteome</keyword>
<name>A0ABX8SA61_9ACTN</name>